<dbReference type="InterPro" id="IPR036890">
    <property type="entry name" value="HATPase_C_sf"/>
</dbReference>
<dbReference type="GO" id="GO:0004673">
    <property type="term" value="F:protein histidine kinase activity"/>
    <property type="evidence" value="ECO:0007669"/>
    <property type="project" value="UniProtKB-EC"/>
</dbReference>
<dbReference type="PANTHER" id="PTHR35526">
    <property type="entry name" value="ANTI-SIGMA-F FACTOR RSBW-RELATED"/>
    <property type="match status" value="1"/>
</dbReference>
<dbReference type="CDD" id="cd16936">
    <property type="entry name" value="HATPase_RsbW-like"/>
    <property type="match status" value="1"/>
</dbReference>
<keyword evidence="3" id="KW-0067">ATP-binding</keyword>
<dbReference type="SUPFAM" id="SSF55874">
    <property type="entry name" value="ATPase domain of HSP90 chaperone/DNA topoisomerase II/histidine kinase"/>
    <property type="match status" value="1"/>
</dbReference>
<evidence type="ECO:0000259" key="2">
    <source>
        <dbReference type="Pfam" id="PF13581"/>
    </source>
</evidence>
<dbReference type="EC" id="2.7.13.3" evidence="3"/>
<name>A0ABU7SDJ5_9ACTN</name>
<dbReference type="Pfam" id="PF13581">
    <property type="entry name" value="HATPase_c_2"/>
    <property type="match status" value="1"/>
</dbReference>
<evidence type="ECO:0000256" key="1">
    <source>
        <dbReference type="ARBA" id="ARBA00022527"/>
    </source>
</evidence>
<dbReference type="InterPro" id="IPR003594">
    <property type="entry name" value="HATPase_dom"/>
</dbReference>
<gene>
    <name evidence="3" type="ORF">V1634_14360</name>
</gene>
<keyword evidence="1" id="KW-0723">Serine/threonine-protein kinase</keyword>
<sequence>MRVTMTLSLPRHPSSVTRARHVLTTLLSLTDAAEEACGHLAVLISEACANAVMHAEPESTVDVTIVIDDHACLIEVGNRGTTPDHAGLHAGLPDPLTVGGRGLPLITALADTAVFVPGPPDRVLLRITKHLTAVPAPPLA</sequence>
<organism evidence="3 4">
    <name type="scientific">Plantactinospora veratri</name>
    <dbReference type="NCBI Taxonomy" id="1436122"/>
    <lineage>
        <taxon>Bacteria</taxon>
        <taxon>Bacillati</taxon>
        <taxon>Actinomycetota</taxon>
        <taxon>Actinomycetes</taxon>
        <taxon>Micromonosporales</taxon>
        <taxon>Micromonosporaceae</taxon>
        <taxon>Plantactinospora</taxon>
    </lineage>
</organism>
<comment type="caution">
    <text evidence="3">The sequence shown here is derived from an EMBL/GenBank/DDBJ whole genome shotgun (WGS) entry which is preliminary data.</text>
</comment>
<keyword evidence="4" id="KW-1185">Reference proteome</keyword>
<dbReference type="RefSeq" id="WP_331208280.1">
    <property type="nucleotide sequence ID" value="NZ_JAZGQL010000008.1"/>
</dbReference>
<evidence type="ECO:0000313" key="4">
    <source>
        <dbReference type="Proteomes" id="UP001339911"/>
    </source>
</evidence>
<accession>A0ABU7SDJ5</accession>
<proteinExistence type="predicted"/>
<protein>
    <submittedName>
        <fullName evidence="3">ATP-binding protein</fullName>
        <ecNumber evidence="3">2.7.13.3</ecNumber>
    </submittedName>
</protein>
<evidence type="ECO:0000313" key="3">
    <source>
        <dbReference type="EMBL" id="MEE6308008.1"/>
    </source>
</evidence>
<dbReference type="Proteomes" id="UP001339911">
    <property type="component" value="Unassembled WGS sequence"/>
</dbReference>
<reference evidence="3 4" key="1">
    <citation type="submission" date="2024-01" db="EMBL/GenBank/DDBJ databases">
        <title>Genome insights into Plantactinospora veratri sp. nov.</title>
        <authorList>
            <person name="Wang L."/>
        </authorList>
    </citation>
    <scope>NUCLEOTIDE SEQUENCE [LARGE SCALE GENOMIC DNA]</scope>
    <source>
        <strain evidence="3 4">NEAU-FHS4</strain>
    </source>
</reference>
<feature type="domain" description="Histidine kinase/HSP90-like ATPase" evidence="2">
    <location>
        <begin position="10"/>
        <end position="115"/>
    </location>
</feature>
<dbReference type="InterPro" id="IPR050267">
    <property type="entry name" value="Anti-sigma-factor_SerPK"/>
</dbReference>
<keyword evidence="1" id="KW-0418">Kinase</keyword>
<dbReference type="PANTHER" id="PTHR35526:SF3">
    <property type="entry name" value="ANTI-SIGMA-F FACTOR RSBW"/>
    <property type="match status" value="1"/>
</dbReference>
<keyword evidence="3" id="KW-0808">Transferase</keyword>
<dbReference type="EMBL" id="JAZGQL010000008">
    <property type="protein sequence ID" value="MEE6308008.1"/>
    <property type="molecule type" value="Genomic_DNA"/>
</dbReference>
<dbReference type="GO" id="GO:0005524">
    <property type="term" value="F:ATP binding"/>
    <property type="evidence" value="ECO:0007669"/>
    <property type="project" value="UniProtKB-KW"/>
</dbReference>
<keyword evidence="3" id="KW-0547">Nucleotide-binding</keyword>
<dbReference type="Gene3D" id="3.30.565.10">
    <property type="entry name" value="Histidine kinase-like ATPase, C-terminal domain"/>
    <property type="match status" value="1"/>
</dbReference>